<evidence type="ECO:0000259" key="12">
    <source>
        <dbReference type="Pfam" id="PF21447"/>
    </source>
</evidence>
<evidence type="ECO:0000313" key="15">
    <source>
        <dbReference type="Proteomes" id="UP000029994"/>
    </source>
</evidence>
<evidence type="ECO:0000313" key="14">
    <source>
        <dbReference type="EMBL" id="KGK10466.1"/>
    </source>
</evidence>
<comment type="catalytic activity">
    <reaction evidence="10">
        <text>[phosphate](n) + H2O = [phosphate](n-1) + phosphate + H(+)</text>
        <dbReference type="Rhea" id="RHEA:21528"/>
        <dbReference type="Rhea" id="RHEA-COMP:9859"/>
        <dbReference type="Rhea" id="RHEA-COMP:14279"/>
        <dbReference type="ChEBI" id="CHEBI:15377"/>
        <dbReference type="ChEBI" id="CHEBI:15378"/>
        <dbReference type="ChEBI" id="CHEBI:16838"/>
        <dbReference type="ChEBI" id="CHEBI:43474"/>
        <dbReference type="EC" id="3.6.1.11"/>
    </reaction>
</comment>
<evidence type="ECO:0000256" key="6">
    <source>
        <dbReference type="ARBA" id="ARBA00020416"/>
    </source>
</evidence>
<comment type="caution">
    <text evidence="14">The sequence shown here is derived from an EMBL/GenBank/DDBJ whole genome shotgun (WGS) entry which is preliminary data.</text>
</comment>
<gene>
    <name evidence="13" type="primary">ppx</name>
    <name evidence="14" type="ORF">EA26_03735</name>
    <name evidence="13" type="ORF">RZY48_003564</name>
</gene>
<dbReference type="PIRSF" id="PIRSF001267">
    <property type="entry name" value="Pyrophosphatase_GppA_Ppx"/>
    <property type="match status" value="1"/>
</dbReference>
<evidence type="ECO:0000313" key="13">
    <source>
        <dbReference type="EMBL" id="ELN6934090.1"/>
    </source>
</evidence>
<dbReference type="Gene3D" id="1.10.3210.10">
    <property type="entry name" value="Hypothetical protein af1432"/>
    <property type="match status" value="1"/>
</dbReference>
<dbReference type="GO" id="GO:0005886">
    <property type="term" value="C:plasma membrane"/>
    <property type="evidence" value="ECO:0007669"/>
    <property type="project" value="UniProtKB-SubCell"/>
</dbReference>
<dbReference type="InterPro" id="IPR048950">
    <property type="entry name" value="Ppx_GppA_C"/>
</dbReference>
<dbReference type="Proteomes" id="UP001253463">
    <property type="component" value="Unassembled WGS sequence"/>
</dbReference>
<name>A0A099M9G3_9VIBR</name>
<dbReference type="Pfam" id="PF02541">
    <property type="entry name" value="Ppx-GppA"/>
    <property type="match status" value="1"/>
</dbReference>
<dbReference type="STRING" id="29495.EA26_03735"/>
<evidence type="ECO:0000259" key="11">
    <source>
        <dbReference type="Pfam" id="PF02541"/>
    </source>
</evidence>
<evidence type="ECO:0000256" key="9">
    <source>
        <dbReference type="ARBA" id="ARBA00023136"/>
    </source>
</evidence>
<dbReference type="NCBIfam" id="TIGR03706">
    <property type="entry name" value="exo_poly_only"/>
    <property type="match status" value="1"/>
</dbReference>
<dbReference type="GO" id="GO:0006798">
    <property type="term" value="P:polyphosphate catabolic process"/>
    <property type="evidence" value="ECO:0007669"/>
    <property type="project" value="TreeGrafter"/>
</dbReference>
<dbReference type="InterPro" id="IPR043129">
    <property type="entry name" value="ATPase_NBD"/>
</dbReference>
<dbReference type="SUPFAM" id="SSF109604">
    <property type="entry name" value="HD-domain/PDEase-like"/>
    <property type="match status" value="1"/>
</dbReference>
<dbReference type="Gene3D" id="3.30.70.2260">
    <property type="match status" value="1"/>
</dbReference>
<dbReference type="eggNOG" id="COG0248">
    <property type="taxonomic scope" value="Bacteria"/>
</dbReference>
<sequence>MTTASNTREIAAIDLGSNSFHMVVAKVADEDLQLVSRHKQRVQLADGLDDEMNLSDEAMERGLECLSMFAERLQGFDADNVRIAATHTLRQAKNAHVFLQRARQVLPFPIEIIPGEEEARLIYLGVAHTQIEATSKLVIDIGGGSTEMIIGTEFEPELLNSKQMGCVSFTNRFFSNGKISKKNFSKAILASEQKLESIAAQYRKRGWDIAFGSSGTIKAIREVLIGIGFEDGIITGPRLNTLIEVLCEFDTINDIELPGLTEERKSVFAAGVAILSAIFQDLKIKEMHYSDGALREGLMYEMESRLARSDIRMRTTENLAKKHLVDLEHAARVKGLAVELLEQVHQTLGIKRKSDLFAMLEWAALLHEVGLSISLRGFQRHSAYILQHTNMPGFNSEQQLLLSSLTRYQRKSLKLTELADFHLYDKEQVVHLIRILRLAILINGQRNDDPLPEFSLEVNGNCWTLRGQQADWLDNNKLLSADLQSEQERWQQVNWQLVIE</sequence>
<reference evidence="13" key="2">
    <citation type="submission" date="2023-10" db="EMBL/GenBank/DDBJ databases">
        <authorList>
            <consortium name="PulseNet: The National Subtyping Network for Foodborne Disease Surveillance"/>
        </authorList>
    </citation>
    <scope>NUCLEOTIDE SEQUENCE</scope>
    <source>
        <strain evidence="13">PNUSAV004886</strain>
    </source>
</reference>
<dbReference type="PANTHER" id="PTHR30005:SF14">
    <property type="entry name" value="EXOPOLYPHOSPHATASE"/>
    <property type="match status" value="1"/>
</dbReference>
<dbReference type="Gene3D" id="3.30.420.150">
    <property type="entry name" value="Exopolyphosphatase. Domain 2"/>
    <property type="match status" value="1"/>
</dbReference>
<evidence type="ECO:0000256" key="4">
    <source>
        <dbReference type="ARBA" id="ARBA00011738"/>
    </source>
</evidence>
<keyword evidence="7" id="KW-1003">Cell membrane</keyword>
<keyword evidence="15" id="KW-1185">Reference proteome</keyword>
<dbReference type="EMBL" id="JMCG01000001">
    <property type="protein sequence ID" value="KGK10466.1"/>
    <property type="molecule type" value="Genomic_DNA"/>
</dbReference>
<dbReference type="FunFam" id="3.30.420.40:FF:000023">
    <property type="entry name" value="Guanosine-5'-triphosphate,3'-diphosphate pyrophosphatase"/>
    <property type="match status" value="1"/>
</dbReference>
<dbReference type="RefSeq" id="WP_039424245.1">
    <property type="nucleotide sequence ID" value="NZ_CP035680.1"/>
</dbReference>
<dbReference type="Pfam" id="PF21447">
    <property type="entry name" value="Ppx-GppA_III"/>
    <property type="match status" value="1"/>
</dbReference>
<comment type="similarity">
    <text evidence="3">Belongs to the GppA/Ppx family.</text>
</comment>
<dbReference type="EC" id="3.6.1.11" evidence="5"/>
<evidence type="ECO:0000256" key="10">
    <source>
        <dbReference type="ARBA" id="ARBA00047607"/>
    </source>
</evidence>
<dbReference type="InterPro" id="IPR003695">
    <property type="entry name" value="Ppx_GppA_N"/>
</dbReference>
<keyword evidence="9" id="KW-0472">Membrane</keyword>
<feature type="domain" description="Ppx/GppA phosphatase C-terminal" evidence="12">
    <location>
        <begin position="311"/>
        <end position="487"/>
    </location>
</feature>
<evidence type="ECO:0000256" key="1">
    <source>
        <dbReference type="ARBA" id="ARBA00001946"/>
    </source>
</evidence>
<comment type="subcellular location">
    <subcellularLocation>
        <location evidence="2">Cell membrane</location>
        <topology evidence="2">Peripheral membrane protein</topology>
    </subcellularLocation>
</comment>
<keyword evidence="8 13" id="KW-0378">Hydrolase</keyword>
<accession>A0A099M9G3</accession>
<protein>
    <recommendedName>
        <fullName evidence="6">Exopolyphosphatase</fullName>
        <ecNumber evidence="5">3.6.1.11</ecNumber>
    </recommendedName>
</protein>
<dbReference type="GO" id="GO:0004309">
    <property type="term" value="F:exopolyphosphatase activity"/>
    <property type="evidence" value="ECO:0007669"/>
    <property type="project" value="UniProtKB-EC"/>
</dbReference>
<feature type="domain" description="Ppx/GppA phosphatase N-terminal" evidence="11">
    <location>
        <begin position="23"/>
        <end position="304"/>
    </location>
</feature>
<evidence type="ECO:0000256" key="3">
    <source>
        <dbReference type="ARBA" id="ARBA00007125"/>
    </source>
</evidence>
<evidence type="ECO:0000256" key="8">
    <source>
        <dbReference type="ARBA" id="ARBA00022801"/>
    </source>
</evidence>
<dbReference type="InterPro" id="IPR030673">
    <property type="entry name" value="PyroPPase_GppA_Ppx"/>
</dbReference>
<dbReference type="AlphaFoldDB" id="A0A099M9G3"/>
<dbReference type="EMBL" id="ABNSCA010000013">
    <property type="protein sequence ID" value="ELN6934090.1"/>
    <property type="molecule type" value="Genomic_DNA"/>
</dbReference>
<reference evidence="14 15" key="1">
    <citation type="submission" date="2014-04" db="EMBL/GenBank/DDBJ databases">
        <title>Genome sequencing of Vibrio navarrensis strains.</title>
        <authorList>
            <person name="Gladney L.M."/>
            <person name="Katz L.S."/>
            <person name="Marino-Ramirez L."/>
            <person name="Jordan I.K."/>
        </authorList>
    </citation>
    <scope>NUCLEOTIDE SEQUENCE [LARGE SCALE GENOMIC DNA]</scope>
    <source>
        <strain evidence="14 15">ATCC 51183</strain>
    </source>
</reference>
<organism evidence="14 15">
    <name type="scientific">Vibrio navarrensis</name>
    <dbReference type="NCBI Taxonomy" id="29495"/>
    <lineage>
        <taxon>Bacteria</taxon>
        <taxon>Pseudomonadati</taxon>
        <taxon>Pseudomonadota</taxon>
        <taxon>Gammaproteobacteria</taxon>
        <taxon>Vibrionales</taxon>
        <taxon>Vibrionaceae</taxon>
        <taxon>Vibrio</taxon>
    </lineage>
</organism>
<dbReference type="InterPro" id="IPR022371">
    <property type="entry name" value="Exopolyphosphatase"/>
</dbReference>
<dbReference type="Gene3D" id="3.30.420.40">
    <property type="match status" value="1"/>
</dbReference>
<dbReference type="InterPro" id="IPR050273">
    <property type="entry name" value="GppA/Ppx_hydrolase"/>
</dbReference>
<dbReference type="Proteomes" id="UP000029994">
    <property type="component" value="Unassembled WGS sequence"/>
</dbReference>
<dbReference type="GeneID" id="43682312"/>
<evidence type="ECO:0000256" key="2">
    <source>
        <dbReference type="ARBA" id="ARBA00004202"/>
    </source>
</evidence>
<proteinExistence type="inferred from homology"/>
<dbReference type="FunFam" id="3.30.420.150:FF:000001">
    <property type="entry name" value="Guanosine-5'-triphosphate,3'-diphosphate pyrophosphatase"/>
    <property type="match status" value="1"/>
</dbReference>
<dbReference type="SUPFAM" id="SSF53067">
    <property type="entry name" value="Actin-like ATPase domain"/>
    <property type="match status" value="2"/>
</dbReference>
<comment type="subunit">
    <text evidence="4">Homodimer.</text>
</comment>
<dbReference type="PANTHER" id="PTHR30005">
    <property type="entry name" value="EXOPOLYPHOSPHATASE"/>
    <property type="match status" value="1"/>
</dbReference>
<evidence type="ECO:0000256" key="7">
    <source>
        <dbReference type="ARBA" id="ARBA00022475"/>
    </source>
</evidence>
<evidence type="ECO:0000256" key="5">
    <source>
        <dbReference type="ARBA" id="ARBA00012451"/>
    </source>
</evidence>
<comment type="cofactor">
    <cofactor evidence="1">
        <name>Mg(2+)</name>
        <dbReference type="ChEBI" id="CHEBI:18420"/>
    </cofactor>
</comment>